<dbReference type="OrthoDB" id="9815199at2"/>
<dbReference type="Pfam" id="PF09838">
    <property type="entry name" value="DUF2065"/>
    <property type="match status" value="1"/>
</dbReference>
<dbReference type="AlphaFoldDB" id="A0A398BRK3"/>
<evidence type="ECO:0000313" key="3">
    <source>
        <dbReference type="Proteomes" id="UP000266649"/>
    </source>
</evidence>
<keyword evidence="1" id="KW-0812">Transmembrane</keyword>
<evidence type="ECO:0000256" key="1">
    <source>
        <dbReference type="SAM" id="Phobius"/>
    </source>
</evidence>
<reference evidence="2 3" key="1">
    <citation type="submission" date="2018-09" db="EMBL/GenBank/DDBJ databases">
        <title>Gemmobacter lutimaris sp. nov., a marine bacterium isolated from tidal flat.</title>
        <authorList>
            <person name="Lee D.W."/>
            <person name="Yoo Y."/>
            <person name="Kim J.-J."/>
            <person name="Kim B.S."/>
        </authorList>
    </citation>
    <scope>NUCLEOTIDE SEQUENCE [LARGE SCALE GENOMIC DNA]</scope>
    <source>
        <strain evidence="2 3">YJ-T1-11</strain>
    </source>
</reference>
<feature type="transmembrane region" description="Helical" evidence="1">
    <location>
        <begin position="44"/>
        <end position="63"/>
    </location>
</feature>
<evidence type="ECO:0000313" key="2">
    <source>
        <dbReference type="EMBL" id="RID90540.1"/>
    </source>
</evidence>
<keyword evidence="1" id="KW-0472">Membrane</keyword>
<dbReference type="RefSeq" id="WP_119136038.1">
    <property type="nucleotide sequence ID" value="NZ_QXXQ01000012.1"/>
</dbReference>
<dbReference type="Proteomes" id="UP000266649">
    <property type="component" value="Unassembled WGS sequence"/>
</dbReference>
<sequence length="69" mass="7004">MALILWLIGAACVVEGLVLALAPSRIPQLLALIAAMEVSQRRLIGLAALAAGVGLLWLARSLGFGPVGG</sequence>
<accession>A0A398BRK3</accession>
<proteinExistence type="predicted"/>
<keyword evidence="3" id="KW-1185">Reference proteome</keyword>
<organism evidence="2 3">
    <name type="scientific">Gemmobacter lutimaris</name>
    <dbReference type="NCBI Taxonomy" id="2306023"/>
    <lineage>
        <taxon>Bacteria</taxon>
        <taxon>Pseudomonadati</taxon>
        <taxon>Pseudomonadota</taxon>
        <taxon>Alphaproteobacteria</taxon>
        <taxon>Rhodobacterales</taxon>
        <taxon>Paracoccaceae</taxon>
        <taxon>Gemmobacter</taxon>
    </lineage>
</organism>
<protein>
    <submittedName>
        <fullName evidence="2">DUF2065 domain-containing protein</fullName>
    </submittedName>
</protein>
<name>A0A398BRK3_9RHOB</name>
<dbReference type="InterPro" id="IPR019201">
    <property type="entry name" value="DUF2065"/>
</dbReference>
<keyword evidence="1" id="KW-1133">Transmembrane helix</keyword>
<comment type="caution">
    <text evidence="2">The sequence shown here is derived from an EMBL/GenBank/DDBJ whole genome shotgun (WGS) entry which is preliminary data.</text>
</comment>
<gene>
    <name evidence="2" type="ORF">D2N39_17385</name>
</gene>
<dbReference type="EMBL" id="QXXQ01000012">
    <property type="protein sequence ID" value="RID90540.1"/>
    <property type="molecule type" value="Genomic_DNA"/>
</dbReference>